<feature type="compositionally biased region" description="Polar residues" evidence="4">
    <location>
        <begin position="480"/>
        <end position="491"/>
    </location>
</feature>
<dbReference type="GO" id="GO:0140664">
    <property type="term" value="F:ATP-dependent DNA damage sensor activity"/>
    <property type="evidence" value="ECO:0007669"/>
    <property type="project" value="InterPro"/>
</dbReference>
<gene>
    <name evidence="7" type="ORF">BCV69DRAFT_281796</name>
</gene>
<feature type="compositionally biased region" description="Acidic residues" evidence="4">
    <location>
        <begin position="331"/>
        <end position="348"/>
    </location>
</feature>
<dbReference type="OrthoDB" id="10263226at2759"/>
<dbReference type="InterPro" id="IPR036890">
    <property type="entry name" value="HATPase_C_sf"/>
</dbReference>
<protein>
    <recommendedName>
        <fullName evidence="3">DNA mismatch repair protein PMS1</fullName>
    </recommendedName>
</protein>
<dbReference type="GO" id="GO:0032389">
    <property type="term" value="C:MutLalpha complex"/>
    <property type="evidence" value="ECO:0007669"/>
    <property type="project" value="TreeGrafter"/>
</dbReference>
<accession>A0A316U9E1</accession>
<dbReference type="SUPFAM" id="SSF55874">
    <property type="entry name" value="ATPase domain of HSP90 chaperone/DNA topoisomerase II/histidine kinase"/>
    <property type="match status" value="1"/>
</dbReference>
<dbReference type="SUPFAM" id="SSF118116">
    <property type="entry name" value="DNA mismatch repair protein MutL"/>
    <property type="match status" value="1"/>
</dbReference>
<dbReference type="Gene3D" id="3.30.1540.20">
    <property type="entry name" value="MutL, C-terminal domain, dimerisation subdomain"/>
    <property type="match status" value="1"/>
</dbReference>
<dbReference type="Gene3D" id="3.30.230.10">
    <property type="match status" value="1"/>
</dbReference>
<dbReference type="InterPro" id="IPR037198">
    <property type="entry name" value="MutL_C_sf"/>
</dbReference>
<dbReference type="SMART" id="SM01340">
    <property type="entry name" value="DNA_mis_repair"/>
    <property type="match status" value="1"/>
</dbReference>
<dbReference type="PANTHER" id="PTHR10073">
    <property type="entry name" value="DNA MISMATCH REPAIR PROTEIN MLH, PMS, MUTL"/>
    <property type="match status" value="1"/>
</dbReference>
<feature type="region of interest" description="Disordered" evidence="4">
    <location>
        <begin position="480"/>
        <end position="783"/>
    </location>
</feature>
<dbReference type="PROSITE" id="PS00058">
    <property type="entry name" value="DNA_MISMATCH_REPAIR_1"/>
    <property type="match status" value="1"/>
</dbReference>
<dbReference type="CDD" id="cd16926">
    <property type="entry name" value="HATPase_MutL-MLH-PMS-like"/>
    <property type="match status" value="1"/>
</dbReference>
<dbReference type="InterPro" id="IPR038973">
    <property type="entry name" value="MutL/Mlh/Pms-like"/>
</dbReference>
<dbReference type="PANTHER" id="PTHR10073:SF52">
    <property type="entry name" value="MISMATCH REPAIR ENDONUCLEASE PMS2"/>
    <property type="match status" value="1"/>
</dbReference>
<dbReference type="GO" id="GO:0000710">
    <property type="term" value="P:meiotic mismatch repair"/>
    <property type="evidence" value="ECO:0007669"/>
    <property type="project" value="UniProtKB-ARBA"/>
</dbReference>
<dbReference type="Gene3D" id="3.30.565.10">
    <property type="entry name" value="Histidine kinase-like ATPase, C-terminal domain"/>
    <property type="match status" value="1"/>
</dbReference>
<keyword evidence="2" id="KW-0227">DNA damage</keyword>
<evidence type="ECO:0000256" key="3">
    <source>
        <dbReference type="ARBA" id="ARBA00070941"/>
    </source>
</evidence>
<feature type="compositionally biased region" description="Basic and acidic residues" evidence="4">
    <location>
        <begin position="505"/>
        <end position="514"/>
    </location>
</feature>
<dbReference type="InterPro" id="IPR020568">
    <property type="entry name" value="Ribosomal_Su5_D2-typ_SF"/>
</dbReference>
<comment type="similarity">
    <text evidence="1">Belongs to the DNA mismatch repair MutL/HexB family.</text>
</comment>
<dbReference type="Pfam" id="PF01119">
    <property type="entry name" value="DNA_mis_repair"/>
    <property type="match status" value="1"/>
</dbReference>
<dbReference type="InterPro" id="IPR014762">
    <property type="entry name" value="DNA_mismatch_repair_CS"/>
</dbReference>
<dbReference type="Proteomes" id="UP000245942">
    <property type="component" value="Unassembled WGS sequence"/>
</dbReference>
<dbReference type="CDD" id="cd03484">
    <property type="entry name" value="MutL_Trans_hPMS_2_like"/>
    <property type="match status" value="1"/>
</dbReference>
<dbReference type="GO" id="GO:0016887">
    <property type="term" value="F:ATP hydrolysis activity"/>
    <property type="evidence" value="ECO:0007669"/>
    <property type="project" value="InterPro"/>
</dbReference>
<feature type="domain" description="DNA mismatch repair protein S5" evidence="6">
    <location>
        <begin position="283"/>
        <end position="460"/>
    </location>
</feature>
<dbReference type="AlphaFoldDB" id="A0A316U9E1"/>
<dbReference type="Pfam" id="PF08676">
    <property type="entry name" value="MutL_C"/>
    <property type="match status" value="1"/>
</dbReference>
<organism evidence="7 8">
    <name type="scientific">Pseudomicrostroma glucosiphilum</name>
    <dbReference type="NCBI Taxonomy" id="1684307"/>
    <lineage>
        <taxon>Eukaryota</taxon>
        <taxon>Fungi</taxon>
        <taxon>Dikarya</taxon>
        <taxon>Basidiomycota</taxon>
        <taxon>Ustilaginomycotina</taxon>
        <taxon>Exobasidiomycetes</taxon>
        <taxon>Microstromatales</taxon>
        <taxon>Microstromatales incertae sedis</taxon>
        <taxon>Pseudomicrostroma</taxon>
    </lineage>
</organism>
<feature type="compositionally biased region" description="Low complexity" evidence="4">
    <location>
        <begin position="607"/>
        <end position="622"/>
    </location>
</feature>
<evidence type="ECO:0000313" key="8">
    <source>
        <dbReference type="Proteomes" id="UP000245942"/>
    </source>
</evidence>
<evidence type="ECO:0000256" key="1">
    <source>
        <dbReference type="ARBA" id="ARBA00006082"/>
    </source>
</evidence>
<feature type="compositionally biased region" description="Acidic residues" evidence="4">
    <location>
        <begin position="543"/>
        <end position="555"/>
    </location>
</feature>
<dbReference type="InterPro" id="IPR014790">
    <property type="entry name" value="MutL_C"/>
</dbReference>
<dbReference type="FunFam" id="3.30.565.10:FF:000014">
    <property type="entry name" value="Mismatch repair endonuclease pms1, putative"/>
    <property type="match status" value="1"/>
</dbReference>
<evidence type="ECO:0000259" key="6">
    <source>
        <dbReference type="SMART" id="SM01340"/>
    </source>
</evidence>
<dbReference type="RefSeq" id="XP_025349047.1">
    <property type="nucleotide sequence ID" value="XM_025492113.1"/>
</dbReference>
<dbReference type="InterPro" id="IPR042121">
    <property type="entry name" value="MutL_C_regsub"/>
</dbReference>
<feature type="compositionally biased region" description="Polar residues" evidence="4">
    <location>
        <begin position="559"/>
        <end position="569"/>
    </location>
</feature>
<keyword evidence="8" id="KW-1185">Reference proteome</keyword>
<name>A0A316U9E1_9BASI</name>
<dbReference type="InterPro" id="IPR013507">
    <property type="entry name" value="DNA_mismatch_S5_2-like"/>
</dbReference>
<feature type="region of interest" description="Disordered" evidence="4">
    <location>
        <begin position="1"/>
        <end position="63"/>
    </location>
</feature>
<dbReference type="GO" id="GO:0005524">
    <property type="term" value="F:ATP binding"/>
    <property type="evidence" value="ECO:0007669"/>
    <property type="project" value="InterPro"/>
</dbReference>
<dbReference type="STRING" id="1684307.A0A316U9E1"/>
<feature type="compositionally biased region" description="Polar residues" evidence="4">
    <location>
        <begin position="24"/>
        <end position="47"/>
    </location>
</feature>
<dbReference type="GeneID" id="37013847"/>
<sequence>MARFTPSTSTAVSSKAQRGGVEGTVSSDGSATRNGQSIDGSSAPPTQSAALPKPASSSSDRDRGGIRAIARTDVHRITSGQVVLDLSSAVKELVENALDAGATSLEIRFKNFGLDSLEVVDNGAGIKPEDYESVALKHHTSKIENFDDLNYVKTFGFRGEALSSLCALAEVTILTATLEEAPMGTVLEFAQDGSIADCTKRMARQRGSTATVNNLFHSLPVRRREMEKHCKREYGKAQALLQAYALISKGVRWNIVNITKEGRKNVALAVSSATGADWLSKNFASLFGAKAPVTLQALDIVLEIERPKTRKRDLAPQRSSAVKRRRREVNNSDEEDIGSDTGSDEEDGAGQGGQELNGKYQTVLIKGLISKPTKGSGRTSSDRQFLYINGRPWDSLKVTKAFNEIYRQFNGSQYPVVVADFTLPTDSYDVNVSPDKRTIFLHDEQQLVEALKTGLDNLFAPSRGTLAVNTSFMPSQAAAFTQQRLPFQRSSSAEEEGEEEEDDPLSPRRAEHAVSPEAEEDEAGEAEQQTSDPTLLPKRDADQPPEESDESEGEAEAVTSDSRTLSLFAQRQPVDRPPSRPSAAFSTYQSTSNPSENRNSADRTAASSLRDSSRFSTSSLSSRRAEPALHSKKGAPMTLSSRRGGLQSVLAGFVAPGSQRPSLSSDRRSDGEQEDQLTAEEIEALEYREDVAGSDESVEASPEAQPATEEGQGREMEEESTVDDPQALRSKHVSLPGDAADEDEDDRTRNLARLEASAAETHATEPVSVAETSAGIAHDSSGQVPVDMDALRAMVERRKRLAQKAAREAATRPVSSSSSVDDFSTAGLSNRDAQQVESELQRVITKSDFAHMTVLGQFNLGFIIARRRGETDGSDDLFIIDQHASDEKFNFETLQETTKIRSQRLIQPRLLELSASDELVAVQHVEAIRLNGFDIDIEEEGVAGSRIKLLALPVSKGTTFGVRDLEELLFLLRDVAPGSSKASGVRCSKVRAMFASRACRKSVMIGTALSARQMGGIVRQMGMIEQPWNCPHGRPTMRHLACLRALEKSRASEGRRQINWASLKTS</sequence>
<evidence type="ECO:0000313" key="7">
    <source>
        <dbReference type="EMBL" id="PWN21887.1"/>
    </source>
</evidence>
<feature type="compositionally biased region" description="Low complexity" evidence="4">
    <location>
        <begin position="48"/>
        <end position="58"/>
    </location>
</feature>
<feature type="compositionally biased region" description="Polar residues" evidence="4">
    <location>
        <begin position="584"/>
        <end position="598"/>
    </location>
</feature>
<dbReference type="FunFam" id="3.30.1370.100:FF:000001">
    <property type="entry name" value="Mismatch repair endonuclease pms1, putative"/>
    <property type="match status" value="1"/>
</dbReference>
<dbReference type="InterPro" id="IPR002099">
    <property type="entry name" value="MutL/Mlh/PMS"/>
</dbReference>
<dbReference type="InterPro" id="IPR014721">
    <property type="entry name" value="Ribsml_uS5_D2-typ_fold_subgr"/>
</dbReference>
<proteinExistence type="inferred from homology"/>
<dbReference type="NCBIfam" id="TIGR00585">
    <property type="entry name" value="mutl"/>
    <property type="match status" value="1"/>
</dbReference>
<dbReference type="InterPro" id="IPR042120">
    <property type="entry name" value="MutL_C_dimsub"/>
</dbReference>
<feature type="domain" description="MutL C-terminal dimerisation" evidence="5">
    <location>
        <begin position="854"/>
        <end position="1009"/>
    </location>
</feature>
<dbReference type="EMBL" id="KZ819324">
    <property type="protein sequence ID" value="PWN21887.1"/>
    <property type="molecule type" value="Genomic_DNA"/>
</dbReference>
<dbReference type="Gene3D" id="3.30.1370.100">
    <property type="entry name" value="MutL, C-terminal domain, regulatory subdomain"/>
    <property type="match status" value="1"/>
</dbReference>
<feature type="compositionally biased region" description="Low complexity" evidence="4">
    <location>
        <begin position="814"/>
        <end position="824"/>
    </location>
</feature>
<dbReference type="GO" id="GO:0030983">
    <property type="term" value="F:mismatched DNA binding"/>
    <property type="evidence" value="ECO:0007669"/>
    <property type="project" value="InterPro"/>
</dbReference>
<feature type="region of interest" description="Disordered" evidence="4">
    <location>
        <begin position="309"/>
        <end position="356"/>
    </location>
</feature>
<dbReference type="SUPFAM" id="SSF54211">
    <property type="entry name" value="Ribosomal protein S5 domain 2-like"/>
    <property type="match status" value="1"/>
</dbReference>
<feature type="region of interest" description="Disordered" evidence="4">
    <location>
        <begin position="802"/>
        <end position="834"/>
    </location>
</feature>
<dbReference type="SMART" id="SM00853">
    <property type="entry name" value="MutL_C"/>
    <property type="match status" value="1"/>
</dbReference>
<reference evidence="7 8" key="1">
    <citation type="journal article" date="2018" name="Mol. Biol. Evol.">
        <title>Broad Genomic Sampling Reveals a Smut Pathogenic Ancestry of the Fungal Clade Ustilaginomycotina.</title>
        <authorList>
            <person name="Kijpornyongpan T."/>
            <person name="Mondo S.J."/>
            <person name="Barry K."/>
            <person name="Sandor L."/>
            <person name="Lee J."/>
            <person name="Lipzen A."/>
            <person name="Pangilinan J."/>
            <person name="LaButti K."/>
            <person name="Hainaut M."/>
            <person name="Henrissat B."/>
            <person name="Grigoriev I.V."/>
            <person name="Spatafora J.W."/>
            <person name="Aime M.C."/>
        </authorList>
    </citation>
    <scope>NUCLEOTIDE SEQUENCE [LARGE SCALE GENOMIC DNA]</scope>
    <source>
        <strain evidence="7 8">MCA 4718</strain>
    </source>
</reference>
<feature type="compositionally biased region" description="Acidic residues" evidence="4">
    <location>
        <begin position="672"/>
        <end position="684"/>
    </location>
</feature>
<evidence type="ECO:0000256" key="2">
    <source>
        <dbReference type="ARBA" id="ARBA00022763"/>
    </source>
</evidence>
<feature type="compositionally biased region" description="Polar residues" evidence="4">
    <location>
        <begin position="1"/>
        <end position="16"/>
    </location>
</feature>
<feature type="compositionally biased region" description="Acidic residues" evidence="4">
    <location>
        <begin position="493"/>
        <end position="504"/>
    </location>
</feature>
<evidence type="ECO:0000256" key="4">
    <source>
        <dbReference type="SAM" id="MobiDB-lite"/>
    </source>
</evidence>
<dbReference type="Pfam" id="PF13589">
    <property type="entry name" value="HATPase_c_3"/>
    <property type="match status" value="1"/>
</dbReference>
<evidence type="ECO:0000259" key="5">
    <source>
        <dbReference type="SMART" id="SM00853"/>
    </source>
</evidence>